<evidence type="ECO:0000313" key="1">
    <source>
        <dbReference type="EMBL" id="JAH67587.1"/>
    </source>
</evidence>
<dbReference type="EMBL" id="GBXM01040990">
    <property type="protein sequence ID" value="JAH67587.1"/>
    <property type="molecule type" value="Transcribed_RNA"/>
</dbReference>
<sequence>MPKNMPCFSCVKTHWEF</sequence>
<organism evidence="1">
    <name type="scientific">Anguilla anguilla</name>
    <name type="common">European freshwater eel</name>
    <name type="synonym">Muraena anguilla</name>
    <dbReference type="NCBI Taxonomy" id="7936"/>
    <lineage>
        <taxon>Eukaryota</taxon>
        <taxon>Metazoa</taxon>
        <taxon>Chordata</taxon>
        <taxon>Craniata</taxon>
        <taxon>Vertebrata</taxon>
        <taxon>Euteleostomi</taxon>
        <taxon>Actinopterygii</taxon>
        <taxon>Neopterygii</taxon>
        <taxon>Teleostei</taxon>
        <taxon>Anguilliformes</taxon>
        <taxon>Anguillidae</taxon>
        <taxon>Anguilla</taxon>
    </lineage>
</organism>
<reference evidence="1" key="1">
    <citation type="submission" date="2014-11" db="EMBL/GenBank/DDBJ databases">
        <authorList>
            <person name="Amaro Gonzalez C."/>
        </authorList>
    </citation>
    <scope>NUCLEOTIDE SEQUENCE</scope>
</reference>
<protein>
    <submittedName>
        <fullName evidence="1">Uncharacterized protein</fullName>
    </submittedName>
</protein>
<name>A0A0E9UP64_ANGAN</name>
<proteinExistence type="predicted"/>
<reference evidence="1" key="2">
    <citation type="journal article" date="2015" name="Fish Shellfish Immunol.">
        <title>Early steps in the European eel (Anguilla anguilla)-Vibrio vulnificus interaction in the gills: Role of the RtxA13 toxin.</title>
        <authorList>
            <person name="Callol A."/>
            <person name="Pajuelo D."/>
            <person name="Ebbesson L."/>
            <person name="Teles M."/>
            <person name="MacKenzie S."/>
            <person name="Amaro C."/>
        </authorList>
    </citation>
    <scope>NUCLEOTIDE SEQUENCE</scope>
</reference>
<dbReference type="AlphaFoldDB" id="A0A0E9UP64"/>
<accession>A0A0E9UP64</accession>